<dbReference type="GO" id="GO:0008843">
    <property type="term" value="F:endochitinase activity"/>
    <property type="evidence" value="ECO:0007669"/>
    <property type="project" value="UniProtKB-EC"/>
</dbReference>
<feature type="chain" id="PRO_5011501624" description="chitinase" evidence="6">
    <location>
        <begin position="27"/>
        <end position="342"/>
    </location>
</feature>
<keyword evidence="9" id="KW-1185">Reference proteome</keyword>
<evidence type="ECO:0000313" key="9">
    <source>
        <dbReference type="Proteomes" id="UP000199301"/>
    </source>
</evidence>
<gene>
    <name evidence="8" type="ORF">SAMN04489718_1534</name>
</gene>
<dbReference type="Proteomes" id="UP000199301">
    <property type="component" value="Unassembled WGS sequence"/>
</dbReference>
<dbReference type="GO" id="GO:0008061">
    <property type="term" value="F:chitin binding"/>
    <property type="evidence" value="ECO:0007669"/>
    <property type="project" value="InterPro"/>
</dbReference>
<dbReference type="Pfam" id="PF00704">
    <property type="entry name" value="Glyco_hydro_18"/>
    <property type="match status" value="1"/>
</dbReference>
<name>A0A1H1ADI6_9ACTN</name>
<dbReference type="SUPFAM" id="SSF51445">
    <property type="entry name" value="(Trans)glycosidases"/>
    <property type="match status" value="1"/>
</dbReference>
<reference evidence="9" key="1">
    <citation type="submission" date="2016-10" db="EMBL/GenBank/DDBJ databases">
        <authorList>
            <person name="Varghese N."/>
            <person name="Submissions S."/>
        </authorList>
    </citation>
    <scope>NUCLEOTIDE SEQUENCE [LARGE SCALE GENOMIC DNA]</scope>
    <source>
        <strain evidence="9">DSM 45459</strain>
    </source>
</reference>
<dbReference type="InterPro" id="IPR001579">
    <property type="entry name" value="Glyco_hydro_18_chit_AS"/>
</dbReference>
<dbReference type="SMART" id="SM00636">
    <property type="entry name" value="Glyco_18"/>
    <property type="match status" value="1"/>
</dbReference>
<accession>A0A1H1ADI6</accession>
<dbReference type="PANTHER" id="PTHR45708">
    <property type="entry name" value="ENDOCHITINASE"/>
    <property type="match status" value="1"/>
</dbReference>
<evidence type="ECO:0000256" key="6">
    <source>
        <dbReference type="SAM" id="SignalP"/>
    </source>
</evidence>
<evidence type="ECO:0000256" key="4">
    <source>
        <dbReference type="RuleBase" id="RU000489"/>
    </source>
</evidence>
<organism evidence="8 9">
    <name type="scientific">Actinopolyspora saharensis</name>
    <dbReference type="NCBI Taxonomy" id="995062"/>
    <lineage>
        <taxon>Bacteria</taxon>
        <taxon>Bacillati</taxon>
        <taxon>Actinomycetota</taxon>
        <taxon>Actinomycetes</taxon>
        <taxon>Actinopolysporales</taxon>
        <taxon>Actinopolysporaceae</taxon>
        <taxon>Actinopolyspora</taxon>
    </lineage>
</organism>
<dbReference type="InterPro" id="IPR001223">
    <property type="entry name" value="Glyco_hydro18_cat"/>
</dbReference>
<dbReference type="STRING" id="995062.SAMN04489718_1534"/>
<evidence type="ECO:0000313" key="8">
    <source>
        <dbReference type="EMBL" id="SDQ37704.1"/>
    </source>
</evidence>
<evidence type="ECO:0000256" key="2">
    <source>
        <dbReference type="ARBA" id="ARBA00022801"/>
    </source>
</evidence>
<dbReference type="PANTHER" id="PTHR45708:SF49">
    <property type="entry name" value="ENDOCHITINASE"/>
    <property type="match status" value="1"/>
</dbReference>
<dbReference type="InterPro" id="IPR017853">
    <property type="entry name" value="GH"/>
</dbReference>
<keyword evidence="6" id="KW-0732">Signal</keyword>
<dbReference type="Gene3D" id="3.20.20.80">
    <property type="entry name" value="Glycosidases"/>
    <property type="match status" value="1"/>
</dbReference>
<dbReference type="AlphaFoldDB" id="A0A1H1ADI6"/>
<keyword evidence="3 4" id="KW-0326">Glycosidase</keyword>
<sequence>MRIRRITAALAVAAFPLAFATAPATAATSSEHESPESTELGSSALPEHQLTGYWQNFVNDAEPLRVSDVPADYDLVALAFAQNDPARPGAVRFNVDSGLSNALGGYTDAQLKSDIAAKKAQGTDFVMSIGGAKGSVDLSTEQRVNNFVDSMTGIIEEYGLDGLDIDLESNFDAAGMTSAARQLRQHFGQDFILTMAPQTLYVQQDGSYMPLINNLSDIITVVHTQYYNSGSMFGCAGEVRSQGSVDFITAQACNLLDVLRADQVSLGLPASPSAAGSGYVDPSVVTDALDCLAARTNCGDFVPDQAHPSVSGVMTWSINWDVSNGRDFSRTVADHLDTLPSS</sequence>
<feature type="signal peptide" evidence="6">
    <location>
        <begin position="1"/>
        <end position="26"/>
    </location>
</feature>
<proteinExistence type="inferred from homology"/>
<feature type="domain" description="GH18" evidence="7">
    <location>
        <begin position="48"/>
        <end position="339"/>
    </location>
</feature>
<dbReference type="CDD" id="cd02871">
    <property type="entry name" value="GH18_chitinase_D-like"/>
    <property type="match status" value="1"/>
</dbReference>
<evidence type="ECO:0000256" key="3">
    <source>
        <dbReference type="ARBA" id="ARBA00023295"/>
    </source>
</evidence>
<dbReference type="EC" id="3.2.1.14" evidence="1"/>
<dbReference type="EMBL" id="FNKO01000001">
    <property type="protein sequence ID" value="SDQ37704.1"/>
    <property type="molecule type" value="Genomic_DNA"/>
</dbReference>
<evidence type="ECO:0000256" key="1">
    <source>
        <dbReference type="ARBA" id="ARBA00012729"/>
    </source>
</evidence>
<evidence type="ECO:0000256" key="5">
    <source>
        <dbReference type="RuleBase" id="RU004453"/>
    </source>
</evidence>
<dbReference type="OrthoDB" id="5172397at2"/>
<dbReference type="PROSITE" id="PS01095">
    <property type="entry name" value="GH18_1"/>
    <property type="match status" value="1"/>
</dbReference>
<dbReference type="RefSeq" id="WP_092521980.1">
    <property type="nucleotide sequence ID" value="NZ_FNKO01000001.1"/>
</dbReference>
<dbReference type="InterPro" id="IPR011583">
    <property type="entry name" value="Chitinase_II/V-like_cat"/>
</dbReference>
<keyword evidence="2 4" id="KW-0378">Hydrolase</keyword>
<dbReference type="GO" id="GO:0005975">
    <property type="term" value="P:carbohydrate metabolic process"/>
    <property type="evidence" value="ECO:0007669"/>
    <property type="project" value="InterPro"/>
</dbReference>
<comment type="similarity">
    <text evidence="5">Belongs to the glycosyl hydrolase 18 family.</text>
</comment>
<dbReference type="InterPro" id="IPR050542">
    <property type="entry name" value="Glycosyl_Hydrlase18_Chitinase"/>
</dbReference>
<dbReference type="PROSITE" id="PS51910">
    <property type="entry name" value="GH18_2"/>
    <property type="match status" value="1"/>
</dbReference>
<evidence type="ECO:0000259" key="7">
    <source>
        <dbReference type="PROSITE" id="PS51910"/>
    </source>
</evidence>
<protein>
    <recommendedName>
        <fullName evidence="1">chitinase</fullName>
        <ecNumber evidence="1">3.2.1.14</ecNumber>
    </recommendedName>
</protein>